<keyword evidence="2" id="KW-0378">Hydrolase</keyword>
<dbReference type="InterPro" id="IPR015797">
    <property type="entry name" value="NUDIX_hydrolase-like_dom_sf"/>
</dbReference>
<name>A0A4Q0AK40_9BACT</name>
<comment type="cofactor">
    <cofactor evidence="1">
        <name>Mg(2+)</name>
        <dbReference type="ChEBI" id="CHEBI:18420"/>
    </cofactor>
</comment>
<organism evidence="4 5">
    <name type="scientific">Candidatus Chaera renei</name>
    <dbReference type="NCBI Taxonomy" id="2506947"/>
    <lineage>
        <taxon>Bacteria</taxon>
        <taxon>Candidatus Saccharimonadota</taxon>
        <taxon>Candidatus Saccharimonadia</taxon>
        <taxon>Candidatus Saccharimonadales</taxon>
        <taxon>Candidatus Saccharimonadaceae</taxon>
        <taxon>Candidatus Chaera</taxon>
    </lineage>
</organism>
<dbReference type="CDD" id="cd04669">
    <property type="entry name" value="NUDIX_Hydrolase"/>
    <property type="match status" value="1"/>
</dbReference>
<protein>
    <submittedName>
        <fullName evidence="4">NUDIX domain-containing protein</fullName>
    </submittedName>
</protein>
<reference evidence="4" key="1">
    <citation type="submission" date="2019-01" db="EMBL/GenBank/DDBJ databases">
        <title>Genomic signatures and co-occurrence patterns of the ultra-small Saccharimodia (Patescibacteria phylum) suggest a symbiotic lifestyle.</title>
        <authorList>
            <person name="Lemos L."/>
            <person name="Medeiros J."/>
            <person name="Andreote F."/>
            <person name="Fernandes G."/>
            <person name="Varani A."/>
            <person name="Oliveira G."/>
            <person name="Pylro V."/>
        </authorList>
    </citation>
    <scope>NUCLEOTIDE SEQUENCE [LARGE SCALE GENOMIC DNA]</scope>
    <source>
        <strain evidence="4">AMD01</strain>
    </source>
</reference>
<sequence length="157" mass="18585">MKRIRAVAIVANDGKVLLMHRINHRREYYVFPGGGVENGETIEQAVLREVQEETSLEIRIEKLLYHHIYDDDTEQFFYLCRYVSGEPKLGYGNEARDIKESSDNFYDPIWYEIKGLPQLLLYPLEIRDWFIEDAETNFENVPKEATIKVSELRQARR</sequence>
<comment type="caution">
    <text evidence="4">The sequence shown here is derived from an EMBL/GenBank/DDBJ whole genome shotgun (WGS) entry which is preliminary data.</text>
</comment>
<evidence type="ECO:0000256" key="2">
    <source>
        <dbReference type="ARBA" id="ARBA00022801"/>
    </source>
</evidence>
<dbReference type="Gene3D" id="3.90.79.10">
    <property type="entry name" value="Nucleoside Triphosphate Pyrophosphohydrolase"/>
    <property type="match status" value="1"/>
</dbReference>
<dbReference type="PANTHER" id="PTHR43046">
    <property type="entry name" value="GDP-MANNOSE MANNOSYL HYDROLASE"/>
    <property type="match status" value="1"/>
</dbReference>
<accession>A0A4Q0AK40</accession>
<dbReference type="InterPro" id="IPR020476">
    <property type="entry name" value="Nudix_hydrolase"/>
</dbReference>
<dbReference type="AlphaFoldDB" id="A0A4Q0AK40"/>
<evidence type="ECO:0000313" key="4">
    <source>
        <dbReference type="EMBL" id="RWZ82036.1"/>
    </source>
</evidence>
<gene>
    <name evidence="4" type="ORF">EOT04_00155</name>
</gene>
<dbReference type="InterPro" id="IPR000086">
    <property type="entry name" value="NUDIX_hydrolase_dom"/>
</dbReference>
<dbReference type="Pfam" id="PF00293">
    <property type="entry name" value="NUDIX"/>
    <property type="match status" value="1"/>
</dbReference>
<evidence type="ECO:0000313" key="5">
    <source>
        <dbReference type="Proteomes" id="UP000289269"/>
    </source>
</evidence>
<proteinExistence type="predicted"/>
<dbReference type="SUPFAM" id="SSF55811">
    <property type="entry name" value="Nudix"/>
    <property type="match status" value="1"/>
</dbReference>
<dbReference type="Proteomes" id="UP000289269">
    <property type="component" value="Unassembled WGS sequence"/>
</dbReference>
<dbReference type="PANTHER" id="PTHR43046:SF14">
    <property type="entry name" value="MUTT_NUDIX FAMILY PROTEIN"/>
    <property type="match status" value="1"/>
</dbReference>
<dbReference type="PRINTS" id="PR00502">
    <property type="entry name" value="NUDIXFAMILY"/>
</dbReference>
<evidence type="ECO:0000259" key="3">
    <source>
        <dbReference type="PROSITE" id="PS51462"/>
    </source>
</evidence>
<dbReference type="PROSITE" id="PS51462">
    <property type="entry name" value="NUDIX"/>
    <property type="match status" value="1"/>
</dbReference>
<dbReference type="EMBL" id="SCKW01000001">
    <property type="protein sequence ID" value="RWZ82036.1"/>
    <property type="molecule type" value="Genomic_DNA"/>
</dbReference>
<feature type="domain" description="Nudix hydrolase" evidence="3">
    <location>
        <begin position="1"/>
        <end position="132"/>
    </location>
</feature>
<dbReference type="GO" id="GO:0016787">
    <property type="term" value="F:hydrolase activity"/>
    <property type="evidence" value="ECO:0007669"/>
    <property type="project" value="UniProtKB-KW"/>
</dbReference>
<evidence type="ECO:0000256" key="1">
    <source>
        <dbReference type="ARBA" id="ARBA00001946"/>
    </source>
</evidence>
<keyword evidence="5" id="KW-1185">Reference proteome</keyword>